<dbReference type="RefSeq" id="XP_014482947.1">
    <property type="nucleotide sequence ID" value="XM_014627461.1"/>
</dbReference>
<dbReference type="GO" id="GO:0031267">
    <property type="term" value="F:small GTPase binding"/>
    <property type="evidence" value="ECO:0007669"/>
    <property type="project" value="TreeGrafter"/>
</dbReference>
<dbReference type="InterPro" id="IPR026091">
    <property type="entry name" value="HPS4"/>
</dbReference>
<feature type="compositionally biased region" description="Basic and acidic residues" evidence="1">
    <location>
        <begin position="489"/>
        <end position="513"/>
    </location>
</feature>
<reference evidence="4" key="1">
    <citation type="submission" date="2025-08" db="UniProtKB">
        <authorList>
            <consortium name="RefSeq"/>
        </authorList>
    </citation>
    <scope>IDENTIFICATION</scope>
</reference>
<dbReference type="AlphaFoldDB" id="A0A6P3XXX5"/>
<feature type="domain" description="CCZ1/INTU/HSP4 first Longin" evidence="2">
    <location>
        <begin position="5"/>
        <end position="109"/>
    </location>
</feature>
<protein>
    <submittedName>
        <fullName evidence="4">Uncharacterized protein LOC106748681</fullName>
    </submittedName>
</protein>
<feature type="compositionally biased region" description="Polar residues" evidence="1">
    <location>
        <begin position="584"/>
        <end position="601"/>
    </location>
</feature>
<organism evidence="3 4">
    <name type="scientific">Dinoponera quadriceps</name>
    <name type="common">South American ant</name>
    <dbReference type="NCBI Taxonomy" id="609295"/>
    <lineage>
        <taxon>Eukaryota</taxon>
        <taxon>Metazoa</taxon>
        <taxon>Ecdysozoa</taxon>
        <taxon>Arthropoda</taxon>
        <taxon>Hexapoda</taxon>
        <taxon>Insecta</taxon>
        <taxon>Pterygota</taxon>
        <taxon>Neoptera</taxon>
        <taxon>Endopterygota</taxon>
        <taxon>Hymenoptera</taxon>
        <taxon>Apocrita</taxon>
        <taxon>Aculeata</taxon>
        <taxon>Formicoidea</taxon>
        <taxon>Formicidae</taxon>
        <taxon>Ponerinae</taxon>
        <taxon>Ponerini</taxon>
        <taxon>Dinoponera</taxon>
    </lineage>
</organism>
<dbReference type="OrthoDB" id="16754at2759"/>
<dbReference type="GO" id="GO:0031410">
    <property type="term" value="C:cytoplasmic vesicle"/>
    <property type="evidence" value="ECO:0007669"/>
    <property type="project" value="TreeGrafter"/>
</dbReference>
<feature type="compositionally biased region" description="Basic and acidic residues" evidence="1">
    <location>
        <begin position="399"/>
        <end position="411"/>
    </location>
</feature>
<dbReference type="Pfam" id="PF19031">
    <property type="entry name" value="Intu_longin_1"/>
    <property type="match status" value="1"/>
</dbReference>
<dbReference type="Proteomes" id="UP000515204">
    <property type="component" value="Unplaced"/>
</dbReference>
<proteinExistence type="predicted"/>
<feature type="region of interest" description="Disordered" evidence="1">
    <location>
        <begin position="270"/>
        <end position="363"/>
    </location>
</feature>
<feature type="compositionally biased region" description="Low complexity" evidence="1">
    <location>
        <begin position="808"/>
        <end position="827"/>
    </location>
</feature>
<dbReference type="GO" id="GO:0031085">
    <property type="term" value="C:BLOC-3 complex"/>
    <property type="evidence" value="ECO:0007669"/>
    <property type="project" value="TreeGrafter"/>
</dbReference>
<feature type="compositionally biased region" description="Low complexity" evidence="1">
    <location>
        <begin position="727"/>
        <end position="743"/>
    </location>
</feature>
<keyword evidence="3" id="KW-1185">Reference proteome</keyword>
<feature type="compositionally biased region" description="Basic and acidic residues" evidence="1">
    <location>
        <begin position="343"/>
        <end position="353"/>
    </location>
</feature>
<sequence length="1045" mass="118088">MAKEMMIVFVYDTAKCCKEEDDPAEAVMYFHPAWVSLTQRLALAGQLMGVYHFLSTSFSAPRSITLQGGKFVLVKLGQYILAVGTDRNIQDWILERRADILESLLKFFHCDLVKILESFNNDRNRFTEKLYQMFETYLPILQYSANLFSNIPVIKLPKSASNIFLEAIQMLQHFQETNGILGGALFYNNKIVATQLGADLTKQIVITDPYRIKAPAEKVPTEFHLPVGVQLLQVYIERKQLEKLVQEANNERYYHSYLDTAMRRIPQQRKNTVLQKGSSAKEPPVSGASSGMKRDTSRIFTVLEEGEEGESANYNDSELAKSQYTPSVPPPVSYDSPPPVRRKQQEAKQERVTMKTAVSATASSLTPSVCATPLKDVNRVLHDMAVLICGAPDEDENGEERKESDRSERKTSTSSSKNHDDDDIPDVVKEALRCKRLNKLRNATSKERLMKRKDFDRRSASLPDLTAVDPCSGSSSRICLPELSKTLSKFDEVSPDRKSDSLHRKPHGNEGDRRHSRTITDPCFPVFRYDGLPVSQSLYEQYVASRYDYELRDDDSGGGGNVYERRNNKLSEEQFGWGKLANDLTNATSPGTGNGPATTNPREVCTPEDGCAYGLNRSQQQQSLASKSNRRSMRLPLKPISLTNEEDHWGTCSGSKSCNLTYLRKDGLDGLQLTPLISKLSVLAHEQRCWGPRDNTPNESRPDATACATFAGIAPATAYNLTEHQVEQQQQRPTKQQYQVEQQQQRPTKQQYQVEQQAEQQRQVAEQQQHLLEQQHVTGQQLTGQQHHLTGQQLTRQQQHLLEQHHLTGQQQTTGQQYLMGQQPQQMTEREFERITSRISKDAGNSNDDETSNDRSTGHVDERNSCGQSASLIQTELFVCGQQNIVLVLLMENGTANNPELIHALWQTCVSTLGKLETRLQQCLEPLPSTDHKEQYSILNVDPQWDTIQRAGLWGITDLDIVSSLHDRFLRSRRQKNGSQYLTELIIRKEDSVIYGNQCGRMEVFYQQTVSPSSFGSLPTPADLMGIVALKAKRRLERDHGIVLL</sequence>
<feature type="compositionally biased region" description="Basic and acidic residues" evidence="1">
    <location>
        <begin position="828"/>
        <end position="841"/>
    </location>
</feature>
<evidence type="ECO:0000259" key="2">
    <source>
        <dbReference type="Pfam" id="PF19031"/>
    </source>
</evidence>
<feature type="region of interest" description="Disordered" evidence="1">
    <location>
        <begin position="584"/>
        <end position="603"/>
    </location>
</feature>
<evidence type="ECO:0000313" key="3">
    <source>
        <dbReference type="Proteomes" id="UP000515204"/>
    </source>
</evidence>
<dbReference type="GO" id="GO:0016192">
    <property type="term" value="P:vesicle-mediated transport"/>
    <property type="evidence" value="ECO:0007669"/>
    <property type="project" value="InterPro"/>
</dbReference>
<dbReference type="PANTHER" id="PTHR14407:SF9">
    <property type="entry name" value="BLOC-3 COMPLEX MEMBER HPS4"/>
    <property type="match status" value="1"/>
</dbReference>
<evidence type="ECO:0000313" key="4">
    <source>
        <dbReference type="RefSeq" id="XP_014482947.1"/>
    </source>
</evidence>
<dbReference type="CTD" id="89781"/>
<dbReference type="GeneID" id="106748681"/>
<dbReference type="InterPro" id="IPR043987">
    <property type="entry name" value="CCZ1/INTU/HSP4_longin_1"/>
</dbReference>
<feature type="region of interest" description="Disordered" evidence="1">
    <location>
        <begin position="808"/>
        <end position="864"/>
    </location>
</feature>
<evidence type="ECO:0000256" key="1">
    <source>
        <dbReference type="SAM" id="MobiDB-lite"/>
    </source>
</evidence>
<feature type="region of interest" description="Disordered" evidence="1">
    <location>
        <begin position="391"/>
        <end position="426"/>
    </location>
</feature>
<feature type="region of interest" description="Disordered" evidence="1">
    <location>
        <begin position="489"/>
        <end position="517"/>
    </location>
</feature>
<dbReference type="GO" id="GO:0006605">
    <property type="term" value="P:protein targeting"/>
    <property type="evidence" value="ECO:0007669"/>
    <property type="project" value="TreeGrafter"/>
</dbReference>
<accession>A0A6P3XXX5</accession>
<dbReference type="GO" id="GO:0005085">
    <property type="term" value="F:guanyl-nucleotide exchange factor activity"/>
    <property type="evidence" value="ECO:0007669"/>
    <property type="project" value="TreeGrafter"/>
</dbReference>
<feature type="compositionally biased region" description="Polar residues" evidence="1">
    <location>
        <begin position="312"/>
        <end position="325"/>
    </location>
</feature>
<name>A0A6P3XXX5_DINQU</name>
<dbReference type="KEGG" id="dqu:106748681"/>
<feature type="compositionally biased region" description="Pro residues" evidence="1">
    <location>
        <begin position="327"/>
        <end position="339"/>
    </location>
</feature>
<gene>
    <name evidence="4" type="primary">LOC106748681</name>
</gene>
<dbReference type="PANTHER" id="PTHR14407">
    <property type="entry name" value="HERMANSKY-PUDLAK SYNDROME 4 PROTEIN LIGHT-EAR PROTEIN-RELATED"/>
    <property type="match status" value="1"/>
</dbReference>
<feature type="region of interest" description="Disordered" evidence="1">
    <location>
        <begin position="723"/>
        <end position="743"/>
    </location>
</feature>
<dbReference type="GO" id="GO:0005765">
    <property type="term" value="C:lysosomal membrane"/>
    <property type="evidence" value="ECO:0007669"/>
    <property type="project" value="TreeGrafter"/>
</dbReference>
<feature type="compositionally biased region" description="Basic and acidic residues" evidence="1">
    <location>
        <begin position="852"/>
        <end position="864"/>
    </location>
</feature>